<sequence length="159" mass="18744">MAEVLRRLAHPNVTGENGGMEPLDKEFYGAFTSRSELPRGQCLIAIIWEAARPSATFEELLVLLDDMQDDLEDMQDDLLTLMEDMMYRDLFEEEYYYEDDEFYDYNENLYDESFPSVADPDYYQHDVPDFDNDDDFDEGAREEADADNDRLLLFAPWMH</sequence>
<reference evidence="2 3" key="1">
    <citation type="submission" date="2018-04" db="EMBL/GenBank/DDBJ databases">
        <title>The genome of golden apple snail Pomacea canaliculata provides insight into stress tolerance and invasive adaptation.</title>
        <authorList>
            <person name="Liu C."/>
            <person name="Liu B."/>
            <person name="Ren Y."/>
            <person name="Zhang Y."/>
            <person name="Wang H."/>
            <person name="Li S."/>
            <person name="Jiang F."/>
            <person name="Yin L."/>
            <person name="Zhang G."/>
            <person name="Qian W."/>
            <person name="Fan W."/>
        </authorList>
    </citation>
    <scope>NUCLEOTIDE SEQUENCE [LARGE SCALE GENOMIC DNA]</scope>
    <source>
        <strain evidence="2">SZHN2017</strain>
        <tissue evidence="2">Muscle</tissue>
    </source>
</reference>
<organism evidence="2 3">
    <name type="scientific">Pomacea canaliculata</name>
    <name type="common">Golden apple snail</name>
    <dbReference type="NCBI Taxonomy" id="400727"/>
    <lineage>
        <taxon>Eukaryota</taxon>
        <taxon>Metazoa</taxon>
        <taxon>Spiralia</taxon>
        <taxon>Lophotrochozoa</taxon>
        <taxon>Mollusca</taxon>
        <taxon>Gastropoda</taxon>
        <taxon>Caenogastropoda</taxon>
        <taxon>Architaenioglossa</taxon>
        <taxon>Ampullarioidea</taxon>
        <taxon>Ampullariidae</taxon>
        <taxon>Pomacea</taxon>
    </lineage>
</organism>
<proteinExistence type="predicted"/>
<accession>A0A2T7NZT1</accession>
<dbReference type="Proteomes" id="UP000245119">
    <property type="component" value="Linkage Group LG8"/>
</dbReference>
<evidence type="ECO:0000313" key="2">
    <source>
        <dbReference type="EMBL" id="PVD26677.1"/>
    </source>
</evidence>
<feature type="coiled-coil region" evidence="1">
    <location>
        <begin position="57"/>
        <end position="84"/>
    </location>
</feature>
<evidence type="ECO:0000256" key="1">
    <source>
        <dbReference type="SAM" id="Coils"/>
    </source>
</evidence>
<keyword evidence="3" id="KW-1185">Reference proteome</keyword>
<dbReference type="EMBL" id="PZQS01000008">
    <property type="protein sequence ID" value="PVD26677.1"/>
    <property type="molecule type" value="Genomic_DNA"/>
</dbReference>
<dbReference type="AlphaFoldDB" id="A0A2T7NZT1"/>
<comment type="caution">
    <text evidence="2">The sequence shown here is derived from an EMBL/GenBank/DDBJ whole genome shotgun (WGS) entry which is preliminary data.</text>
</comment>
<keyword evidence="1" id="KW-0175">Coiled coil</keyword>
<name>A0A2T7NZT1_POMCA</name>
<gene>
    <name evidence="2" type="ORF">C0Q70_14355</name>
</gene>
<protein>
    <submittedName>
        <fullName evidence="2">Uncharacterized protein</fullName>
    </submittedName>
</protein>
<evidence type="ECO:0000313" key="3">
    <source>
        <dbReference type="Proteomes" id="UP000245119"/>
    </source>
</evidence>